<evidence type="ECO:0000259" key="1">
    <source>
        <dbReference type="Pfam" id="PF09414"/>
    </source>
</evidence>
<reference evidence="3" key="1">
    <citation type="journal article" date="2013" name="Genome Announc.">
        <title>Draft genome sequence of the ascomycete Phaeoacremonium aleophilum strain UCR-PA7, a causal agent of the esca disease complex in grapevines.</title>
        <authorList>
            <person name="Blanco-Ulate B."/>
            <person name="Rolshausen P."/>
            <person name="Cantu D."/>
        </authorList>
    </citation>
    <scope>NUCLEOTIDE SEQUENCE [LARGE SCALE GENOMIC DNA]</scope>
    <source>
        <strain evidence="3">UCR-PA7</strain>
    </source>
</reference>
<organism evidence="2 3">
    <name type="scientific">Phaeoacremonium minimum (strain UCR-PA7)</name>
    <name type="common">Esca disease fungus</name>
    <name type="synonym">Togninia minima</name>
    <dbReference type="NCBI Taxonomy" id="1286976"/>
    <lineage>
        <taxon>Eukaryota</taxon>
        <taxon>Fungi</taxon>
        <taxon>Dikarya</taxon>
        <taxon>Ascomycota</taxon>
        <taxon>Pezizomycotina</taxon>
        <taxon>Sordariomycetes</taxon>
        <taxon>Sordariomycetidae</taxon>
        <taxon>Togniniales</taxon>
        <taxon>Togniniaceae</taxon>
        <taxon>Phaeoacremonium</taxon>
    </lineage>
</organism>
<accession>R8BCV0</accession>
<dbReference type="HOGENOM" id="CLU_061838_0_0_1"/>
<dbReference type="RefSeq" id="XP_007918073.1">
    <property type="nucleotide sequence ID" value="XM_007919882.1"/>
</dbReference>
<proteinExistence type="predicted"/>
<evidence type="ECO:0000313" key="3">
    <source>
        <dbReference type="Proteomes" id="UP000014074"/>
    </source>
</evidence>
<protein>
    <submittedName>
        <fullName evidence="2">Putative rna drb0094 family protein</fullName>
    </submittedName>
</protein>
<dbReference type="eggNOG" id="ENOG502RXHP">
    <property type="taxonomic scope" value="Eukaryota"/>
</dbReference>
<dbReference type="Pfam" id="PF21189">
    <property type="entry name" value="PHA02142"/>
    <property type="match status" value="1"/>
</dbReference>
<dbReference type="InterPro" id="IPR021122">
    <property type="entry name" value="RNA_ligase_dom_REL/Rnl2"/>
</dbReference>
<dbReference type="SUPFAM" id="SSF56091">
    <property type="entry name" value="DNA ligase/mRNA capping enzyme, catalytic domain"/>
    <property type="match status" value="1"/>
</dbReference>
<dbReference type="Gene3D" id="3.30.470.30">
    <property type="entry name" value="DNA ligase/mRNA capping enzyme"/>
    <property type="match status" value="1"/>
</dbReference>
<dbReference type="KEGG" id="tmn:UCRPA7_7350"/>
<dbReference type="Proteomes" id="UP000014074">
    <property type="component" value="Unassembled WGS sequence"/>
</dbReference>
<dbReference type="EMBL" id="KB933286">
    <property type="protein sequence ID" value="EON97121.1"/>
    <property type="molecule type" value="Genomic_DNA"/>
</dbReference>
<gene>
    <name evidence="2" type="ORF">UCRPA7_7350</name>
</gene>
<feature type="domain" description="RNA ligase" evidence="1">
    <location>
        <begin position="190"/>
        <end position="375"/>
    </location>
</feature>
<keyword evidence="3" id="KW-1185">Reference proteome</keyword>
<name>R8BCV0_PHAM7</name>
<dbReference type="Pfam" id="PF09414">
    <property type="entry name" value="RNA_ligase"/>
    <property type="match status" value="1"/>
</dbReference>
<dbReference type="AlphaFoldDB" id="R8BCV0"/>
<sequence length="385" mass="43744">MSSLPAKPHDRTFQRRLVTVRKVTGVRTIKRSRADLVTVDHSWTVVAQKEEYTIGQIVVYFEVDSFIPSSDPRMWEYSPWFIEFDGQKGYHVRSEVTYGELSQGLIFPIEAFNNIEAVLIEKQRSHDLAEAFRILREMSFESDLGVKKWEVLEDTNEIVLGKAPAFFPRPGAPRAQNLPRLFDHRGLQIDYQITEKLDGLSMTVYCVNKNSVWCRALPQLSPESKQETATHRVGIANQKYDIAEREEDLYWQTAKQASLLDKISKIGGNVAVQGELVGHTIKRNSIGFGPGEHRFLIFDIFDIDKQRHRSTSEVEALCRKLSLPHVPIIAHCKLGEFATSLAELLEKAEGTGMLGKMREGLVFKTKSSTAAFKVIANSWLLEYGE</sequence>
<evidence type="ECO:0000313" key="2">
    <source>
        <dbReference type="EMBL" id="EON97121.1"/>
    </source>
</evidence>
<dbReference type="OrthoDB" id="17053at2759"/>
<dbReference type="GeneID" id="19328101"/>